<gene>
    <name evidence="13" type="ORF">AsAng_0059180</name>
</gene>
<dbReference type="EMBL" id="AP026867">
    <property type="protein sequence ID" value="BDS15134.1"/>
    <property type="molecule type" value="Genomic_DNA"/>
</dbReference>
<proteinExistence type="predicted"/>
<dbReference type="Pfam" id="PF13442">
    <property type="entry name" value="Cytochrome_CBB3"/>
    <property type="match status" value="1"/>
</dbReference>
<evidence type="ECO:0000259" key="12">
    <source>
        <dbReference type="PROSITE" id="PS51123"/>
    </source>
</evidence>
<evidence type="ECO:0000256" key="6">
    <source>
        <dbReference type="ARBA" id="ARBA00023237"/>
    </source>
</evidence>
<keyword evidence="10" id="KW-0732">Signal</keyword>
<dbReference type="PRINTS" id="PR01021">
    <property type="entry name" value="OMPADOMAIN"/>
</dbReference>
<dbReference type="Pfam" id="PF00691">
    <property type="entry name" value="OmpA"/>
    <property type="match status" value="1"/>
</dbReference>
<evidence type="ECO:0000256" key="8">
    <source>
        <dbReference type="PROSITE-ProRule" id="PRU00473"/>
    </source>
</evidence>
<feature type="domain" description="OmpA-like" evidence="12">
    <location>
        <begin position="259"/>
        <end position="374"/>
    </location>
</feature>
<dbReference type="SUPFAM" id="SSF103088">
    <property type="entry name" value="OmpA-like"/>
    <property type="match status" value="1"/>
</dbReference>
<evidence type="ECO:0000256" key="10">
    <source>
        <dbReference type="SAM" id="SignalP"/>
    </source>
</evidence>
<feature type="signal peptide" evidence="10">
    <location>
        <begin position="1"/>
        <end position="28"/>
    </location>
</feature>
<comment type="subcellular location">
    <subcellularLocation>
        <location evidence="1">Cell outer membrane</location>
    </subcellularLocation>
</comment>
<dbReference type="InterPro" id="IPR006665">
    <property type="entry name" value="OmpA-like"/>
</dbReference>
<evidence type="ECO:0000256" key="4">
    <source>
        <dbReference type="ARBA" id="ARBA00023004"/>
    </source>
</evidence>
<dbReference type="InterPro" id="IPR036909">
    <property type="entry name" value="Cyt_c-like_dom_sf"/>
</dbReference>
<evidence type="ECO:0000256" key="2">
    <source>
        <dbReference type="ARBA" id="ARBA00022617"/>
    </source>
</evidence>
<feature type="region of interest" description="Disordered" evidence="9">
    <location>
        <begin position="350"/>
        <end position="374"/>
    </location>
</feature>
<dbReference type="InterPro" id="IPR050330">
    <property type="entry name" value="Bact_OuterMem_StrucFunc"/>
</dbReference>
<dbReference type="PROSITE" id="PS51123">
    <property type="entry name" value="OMPA_2"/>
    <property type="match status" value="1"/>
</dbReference>
<dbReference type="RefSeq" id="WP_264790315.1">
    <property type="nucleotide sequence ID" value="NZ_AP026867.1"/>
</dbReference>
<dbReference type="GO" id="GO:0046872">
    <property type="term" value="F:metal ion binding"/>
    <property type="evidence" value="ECO:0007669"/>
    <property type="project" value="UniProtKB-KW"/>
</dbReference>
<evidence type="ECO:0000259" key="11">
    <source>
        <dbReference type="PROSITE" id="PS51007"/>
    </source>
</evidence>
<feature type="compositionally biased region" description="Basic and acidic residues" evidence="9">
    <location>
        <begin position="359"/>
        <end position="374"/>
    </location>
</feature>
<dbReference type="PANTHER" id="PTHR30329:SF21">
    <property type="entry name" value="LIPOPROTEIN YIAD-RELATED"/>
    <property type="match status" value="1"/>
</dbReference>
<organism evidence="13 14">
    <name type="scientific">Aureispira anguillae</name>
    <dbReference type="NCBI Taxonomy" id="2864201"/>
    <lineage>
        <taxon>Bacteria</taxon>
        <taxon>Pseudomonadati</taxon>
        <taxon>Bacteroidota</taxon>
        <taxon>Saprospiria</taxon>
        <taxon>Saprospirales</taxon>
        <taxon>Saprospiraceae</taxon>
        <taxon>Aureispira</taxon>
    </lineage>
</organism>
<evidence type="ECO:0000256" key="3">
    <source>
        <dbReference type="ARBA" id="ARBA00022723"/>
    </source>
</evidence>
<evidence type="ECO:0000256" key="5">
    <source>
        <dbReference type="ARBA" id="ARBA00023136"/>
    </source>
</evidence>
<feature type="chain" id="PRO_5037356252" evidence="10">
    <location>
        <begin position="29"/>
        <end position="374"/>
    </location>
</feature>
<dbReference type="GO" id="GO:0009055">
    <property type="term" value="F:electron transfer activity"/>
    <property type="evidence" value="ECO:0007669"/>
    <property type="project" value="InterPro"/>
</dbReference>
<sequence>MKNLTSIYSLTVASLASLLLWSCGRASGDFTGSEYMPDMAHSIAYDANNSAYYYNNTWDGEEAYEHYAAPRKPVEGTIARGYLPSKYQNLEDYRESADESFVALQEKVRDLMMKDPSVQNEVKPSSKKELERVLLDGATLYAINCEVCHGEDLDGNGVLYNEGEGKYSAKPANLVNDEFSAAVDGRFLNAILHGKGMMQSHADKMSSEERWKLIHYIRSMQAEKKGVEYNPIGHVNVAPTVSLEESFAALMDEVKAGHTEADLKIELDNVLYSVGKADLKSESYATLNSLVALLTANPTVKIEISGHTDNTGDAAKNLQLSEDRAHAVYDYLVGHGIAADRLAYKGYGDTQPVASNETEEGKKENRRTELKIVN</sequence>
<feature type="domain" description="Cytochrome c" evidence="11">
    <location>
        <begin position="132"/>
        <end position="221"/>
    </location>
</feature>
<dbReference type="SUPFAM" id="SSF46626">
    <property type="entry name" value="Cytochrome c"/>
    <property type="match status" value="1"/>
</dbReference>
<dbReference type="CDD" id="cd07185">
    <property type="entry name" value="OmpA_C-like"/>
    <property type="match status" value="1"/>
</dbReference>
<evidence type="ECO:0000313" key="13">
    <source>
        <dbReference type="EMBL" id="BDS15134.1"/>
    </source>
</evidence>
<evidence type="ECO:0000256" key="1">
    <source>
        <dbReference type="ARBA" id="ARBA00004442"/>
    </source>
</evidence>
<keyword evidence="14" id="KW-1185">Reference proteome</keyword>
<dbReference type="Gene3D" id="3.30.1330.60">
    <property type="entry name" value="OmpA-like domain"/>
    <property type="match status" value="1"/>
</dbReference>
<dbReference type="PROSITE" id="PS51007">
    <property type="entry name" value="CYTC"/>
    <property type="match status" value="1"/>
</dbReference>
<evidence type="ECO:0000313" key="14">
    <source>
        <dbReference type="Proteomes" id="UP001060919"/>
    </source>
</evidence>
<keyword evidence="3 7" id="KW-0479">Metal-binding</keyword>
<dbReference type="PANTHER" id="PTHR30329">
    <property type="entry name" value="STATOR ELEMENT OF FLAGELLAR MOTOR COMPLEX"/>
    <property type="match status" value="1"/>
</dbReference>
<dbReference type="Proteomes" id="UP001060919">
    <property type="component" value="Chromosome"/>
</dbReference>
<keyword evidence="2 7" id="KW-0349">Heme</keyword>
<keyword evidence="5 8" id="KW-0472">Membrane</keyword>
<dbReference type="Gene3D" id="1.10.760.10">
    <property type="entry name" value="Cytochrome c-like domain"/>
    <property type="match status" value="1"/>
</dbReference>
<dbReference type="AlphaFoldDB" id="A0A915YKZ0"/>
<evidence type="ECO:0000256" key="7">
    <source>
        <dbReference type="PROSITE-ProRule" id="PRU00433"/>
    </source>
</evidence>
<reference evidence="13" key="1">
    <citation type="submission" date="2022-09" db="EMBL/GenBank/DDBJ databases">
        <title>Aureispira anguillicida sp. nov., isolated from Leptocephalus of Japanese eel Anguilla japonica.</title>
        <authorList>
            <person name="Yuasa K."/>
            <person name="Mekata T."/>
            <person name="Ikunari K."/>
        </authorList>
    </citation>
    <scope>NUCLEOTIDE SEQUENCE</scope>
    <source>
        <strain evidence="13">EL160426</strain>
    </source>
</reference>
<evidence type="ECO:0000256" key="9">
    <source>
        <dbReference type="SAM" id="MobiDB-lite"/>
    </source>
</evidence>
<keyword evidence="6" id="KW-0998">Cell outer membrane</keyword>
<keyword evidence="4 7" id="KW-0408">Iron</keyword>
<dbReference type="GO" id="GO:0009279">
    <property type="term" value="C:cell outer membrane"/>
    <property type="evidence" value="ECO:0007669"/>
    <property type="project" value="UniProtKB-SubCell"/>
</dbReference>
<protein>
    <submittedName>
        <fullName evidence="13">OmpA family protein</fullName>
    </submittedName>
</protein>
<dbReference type="InterPro" id="IPR036737">
    <property type="entry name" value="OmpA-like_sf"/>
</dbReference>
<dbReference type="InterPro" id="IPR009056">
    <property type="entry name" value="Cyt_c-like_dom"/>
</dbReference>
<accession>A0A915YKZ0</accession>
<dbReference type="KEGG" id="aup:AsAng_0059180"/>
<dbReference type="InterPro" id="IPR006664">
    <property type="entry name" value="OMP_bac"/>
</dbReference>
<name>A0A915YKZ0_9BACT</name>
<dbReference type="GO" id="GO:0020037">
    <property type="term" value="F:heme binding"/>
    <property type="evidence" value="ECO:0007669"/>
    <property type="project" value="InterPro"/>
</dbReference>